<evidence type="ECO:0008006" key="4">
    <source>
        <dbReference type="Google" id="ProtNLM"/>
    </source>
</evidence>
<evidence type="ECO:0000256" key="1">
    <source>
        <dbReference type="ARBA" id="ARBA00022679"/>
    </source>
</evidence>
<dbReference type="AlphaFoldDB" id="A0A0T5NY50"/>
<dbReference type="RefSeq" id="WP_057790758.1">
    <property type="nucleotide sequence ID" value="NZ_LAXJ01000003.1"/>
</dbReference>
<protein>
    <recommendedName>
        <fullName evidence="4">Sulfotransferase</fullName>
    </recommendedName>
</protein>
<dbReference type="InterPro" id="IPR037359">
    <property type="entry name" value="NST/OST"/>
</dbReference>
<dbReference type="STRING" id="1641875.XM53_04610"/>
<dbReference type="Gene3D" id="3.40.50.300">
    <property type="entry name" value="P-loop containing nucleotide triphosphate hydrolases"/>
    <property type="match status" value="1"/>
</dbReference>
<keyword evidence="3" id="KW-1185">Reference proteome</keyword>
<evidence type="ECO:0000313" key="3">
    <source>
        <dbReference type="Proteomes" id="UP000051295"/>
    </source>
</evidence>
<dbReference type="GO" id="GO:0008146">
    <property type="term" value="F:sulfotransferase activity"/>
    <property type="evidence" value="ECO:0007669"/>
    <property type="project" value="InterPro"/>
</dbReference>
<sequence>MNEKIFGKLFLSIGAMKAGTTWLFAVLERNPALHFTLEKEIHYFYHKYVNGRHLSERRRLQTAKDRYLFRFDPERANIDRIRGNLHWVANYLQRPVDDFWYRNLFDLRDTQEWACDFSNLHSFVPAEAWPQIADSCEQLRVLYTMRHPVKRLWSHTKFHLQMTGGLHHLEEWGPREFENFVRTPHIWNNAEYGAVLRRMREGLKPDQRKVIFYEDLHADQRGTLASIEDFLGITHFNYPQPLLERRFTESVSHPMPDYFPRLFADDIDRIKREIEAEGFKLPAKWQEP</sequence>
<dbReference type="EMBL" id="LAXJ01000003">
    <property type="protein sequence ID" value="KRS13845.1"/>
    <property type="molecule type" value="Genomic_DNA"/>
</dbReference>
<dbReference type="PANTHER" id="PTHR10605">
    <property type="entry name" value="HEPARAN SULFATE SULFOTRANSFERASE"/>
    <property type="match status" value="1"/>
</dbReference>
<reference evidence="2 3" key="1">
    <citation type="submission" date="2015-04" db="EMBL/GenBank/DDBJ databases">
        <title>The draft genome sequence of Roseovarius sp.R12b.</title>
        <authorList>
            <person name="Li G."/>
            <person name="Lai Q."/>
            <person name="Shao Z."/>
            <person name="Yan P."/>
        </authorList>
    </citation>
    <scope>NUCLEOTIDE SEQUENCE [LARGE SCALE GENOMIC DNA]</scope>
    <source>
        <strain evidence="2 3">R12B</strain>
    </source>
</reference>
<gene>
    <name evidence="2" type="ORF">XM53_04610</name>
</gene>
<dbReference type="PANTHER" id="PTHR10605:SF56">
    <property type="entry name" value="BIFUNCTIONAL HEPARAN SULFATE N-DEACETYLASE_N-SULFOTRANSFERASE"/>
    <property type="match status" value="1"/>
</dbReference>
<keyword evidence="1" id="KW-0808">Transferase</keyword>
<dbReference type="InterPro" id="IPR027417">
    <property type="entry name" value="P-loop_NTPase"/>
</dbReference>
<name>A0A0T5NY50_9RHOB</name>
<comment type="caution">
    <text evidence="2">The sequence shown here is derived from an EMBL/GenBank/DDBJ whole genome shotgun (WGS) entry which is preliminary data.</text>
</comment>
<dbReference type="Proteomes" id="UP000051295">
    <property type="component" value="Unassembled WGS sequence"/>
</dbReference>
<dbReference type="SUPFAM" id="SSF52540">
    <property type="entry name" value="P-loop containing nucleoside triphosphate hydrolases"/>
    <property type="match status" value="1"/>
</dbReference>
<dbReference type="PATRIC" id="fig|1641875.4.peg.2937"/>
<organism evidence="2 3">
    <name type="scientific">Roseovarius atlanticus</name>
    <dbReference type="NCBI Taxonomy" id="1641875"/>
    <lineage>
        <taxon>Bacteria</taxon>
        <taxon>Pseudomonadati</taxon>
        <taxon>Pseudomonadota</taxon>
        <taxon>Alphaproteobacteria</taxon>
        <taxon>Rhodobacterales</taxon>
        <taxon>Roseobacteraceae</taxon>
        <taxon>Roseovarius</taxon>
    </lineage>
</organism>
<dbReference type="OrthoDB" id="981508at2"/>
<evidence type="ECO:0000313" key="2">
    <source>
        <dbReference type="EMBL" id="KRS13845.1"/>
    </source>
</evidence>
<proteinExistence type="predicted"/>
<dbReference type="Pfam" id="PF13469">
    <property type="entry name" value="Sulfotransfer_3"/>
    <property type="match status" value="1"/>
</dbReference>
<accession>A0A0T5NY50</accession>